<accession>A0A315Z5T0</accession>
<evidence type="ECO:0000256" key="2">
    <source>
        <dbReference type="ARBA" id="ARBA00009054"/>
    </source>
</evidence>
<dbReference type="GO" id="GO:0005829">
    <property type="term" value="C:cytosol"/>
    <property type="evidence" value="ECO:0007669"/>
    <property type="project" value="TreeGrafter"/>
</dbReference>
<comment type="function">
    <text evidence="7 10 11">Participates actively in the response to hyperosmotic and heat shock by preventing the aggregation of stress-denatured proteins, in association with DnaK and GrpE. It is the nucleotide exchange factor for DnaK and may function as a thermosensor. Unfolded proteins bind initially to DnaJ; upon interaction with the DnaJ-bound protein, DnaK hydrolyzes its bound ATP, resulting in the formation of a stable complex. GrpE releases ADP from DnaK; ATP binding to DnaK triggers the release of the substrate protein, thus completing the reaction cycle. Several rounds of ATP-dependent interactions between DnaJ, DnaK and GrpE are required for fully efficient folding.</text>
</comment>
<dbReference type="PANTHER" id="PTHR21237">
    <property type="entry name" value="GRPE PROTEIN"/>
    <property type="match status" value="1"/>
</dbReference>
<comment type="subunit">
    <text evidence="3 10">Homodimer.</text>
</comment>
<dbReference type="CDD" id="cd00446">
    <property type="entry name" value="GrpE"/>
    <property type="match status" value="1"/>
</dbReference>
<evidence type="ECO:0000256" key="10">
    <source>
        <dbReference type="HAMAP-Rule" id="MF_01151"/>
    </source>
</evidence>
<dbReference type="AlphaFoldDB" id="A0A315Z5T0"/>
<gene>
    <name evidence="10" type="primary">grpE</name>
    <name evidence="14" type="ORF">BC781_107149</name>
</gene>
<dbReference type="Pfam" id="PF01025">
    <property type="entry name" value="GrpE"/>
    <property type="match status" value="1"/>
</dbReference>
<dbReference type="Gene3D" id="3.90.20.20">
    <property type="match status" value="1"/>
</dbReference>
<reference evidence="14 15" key="1">
    <citation type="submission" date="2018-03" db="EMBL/GenBank/DDBJ databases">
        <title>Genomic Encyclopedia of Archaeal and Bacterial Type Strains, Phase II (KMG-II): from individual species to whole genera.</title>
        <authorList>
            <person name="Goeker M."/>
        </authorList>
    </citation>
    <scope>NUCLEOTIDE SEQUENCE [LARGE SCALE GENOMIC DNA]</scope>
    <source>
        <strain evidence="14 15">DSM 28229</strain>
    </source>
</reference>
<dbReference type="GO" id="GO:0000774">
    <property type="term" value="F:adenyl-nucleotide exchange factor activity"/>
    <property type="evidence" value="ECO:0007669"/>
    <property type="project" value="InterPro"/>
</dbReference>
<organism evidence="14 15">
    <name type="scientific">Sediminitomix flava</name>
    <dbReference type="NCBI Taxonomy" id="379075"/>
    <lineage>
        <taxon>Bacteria</taxon>
        <taxon>Pseudomonadati</taxon>
        <taxon>Bacteroidota</taxon>
        <taxon>Cytophagia</taxon>
        <taxon>Cytophagales</taxon>
        <taxon>Flammeovirgaceae</taxon>
        <taxon>Sediminitomix</taxon>
    </lineage>
</organism>
<evidence type="ECO:0000256" key="11">
    <source>
        <dbReference type="RuleBase" id="RU000639"/>
    </source>
</evidence>
<keyword evidence="5 10" id="KW-0346">Stress response</keyword>
<dbReference type="PANTHER" id="PTHR21237:SF23">
    <property type="entry name" value="GRPE PROTEIN HOMOLOG, MITOCHONDRIAL"/>
    <property type="match status" value="1"/>
</dbReference>
<name>A0A315Z5T0_SEDFL</name>
<feature type="coiled-coil region" evidence="13">
    <location>
        <begin position="34"/>
        <end position="68"/>
    </location>
</feature>
<evidence type="ECO:0000256" key="3">
    <source>
        <dbReference type="ARBA" id="ARBA00011738"/>
    </source>
</evidence>
<evidence type="ECO:0000256" key="1">
    <source>
        <dbReference type="ARBA" id="ARBA00004496"/>
    </source>
</evidence>
<sequence length="176" mass="20362">MIDNQNKFNNEGSTFQMNEPKLVEKELADLAIELYESQQKILRLRAEMENQKKRLEKEKERVKEMAAFSFISSILPVKDSMEKGIDITYMEDENIKAEDLFKGMTTTLRVLNNAFEQAGIQEINPIGEFFDPEMHEAMTVRKVDGVSPNKVIMVYQKGYMLHGRLIRPARVQVSTL</sequence>
<dbReference type="SUPFAM" id="SSF51064">
    <property type="entry name" value="Head domain of nucleotide exchange factor GrpE"/>
    <property type="match status" value="1"/>
</dbReference>
<dbReference type="GO" id="GO:0006457">
    <property type="term" value="P:protein folding"/>
    <property type="evidence" value="ECO:0007669"/>
    <property type="project" value="InterPro"/>
</dbReference>
<keyword evidence="6 10" id="KW-0143">Chaperone</keyword>
<evidence type="ECO:0000256" key="7">
    <source>
        <dbReference type="ARBA" id="ARBA00053401"/>
    </source>
</evidence>
<dbReference type="GO" id="GO:0042803">
    <property type="term" value="F:protein homodimerization activity"/>
    <property type="evidence" value="ECO:0007669"/>
    <property type="project" value="InterPro"/>
</dbReference>
<dbReference type="EMBL" id="QGDO01000007">
    <property type="protein sequence ID" value="PWJ38559.1"/>
    <property type="molecule type" value="Genomic_DNA"/>
</dbReference>
<keyword evidence="13" id="KW-0175">Coiled coil</keyword>
<evidence type="ECO:0000256" key="4">
    <source>
        <dbReference type="ARBA" id="ARBA00022490"/>
    </source>
</evidence>
<comment type="subcellular location">
    <subcellularLocation>
        <location evidence="1 10">Cytoplasm</location>
    </subcellularLocation>
</comment>
<evidence type="ECO:0000256" key="9">
    <source>
        <dbReference type="ARBA" id="ARBA00076414"/>
    </source>
</evidence>
<dbReference type="InterPro" id="IPR013805">
    <property type="entry name" value="GrpE_CC"/>
</dbReference>
<evidence type="ECO:0000313" key="15">
    <source>
        <dbReference type="Proteomes" id="UP000245535"/>
    </source>
</evidence>
<dbReference type="Gene3D" id="2.30.22.10">
    <property type="entry name" value="Head domain of nucleotide exchange factor GrpE"/>
    <property type="match status" value="1"/>
</dbReference>
<comment type="similarity">
    <text evidence="2 10 12">Belongs to the GrpE family.</text>
</comment>
<protein>
    <recommendedName>
        <fullName evidence="8 10">Protein GrpE</fullName>
    </recommendedName>
    <alternativeName>
        <fullName evidence="9 10">HSP-70 cofactor</fullName>
    </alternativeName>
</protein>
<evidence type="ECO:0000256" key="13">
    <source>
        <dbReference type="SAM" id="Coils"/>
    </source>
</evidence>
<dbReference type="Proteomes" id="UP000245535">
    <property type="component" value="Unassembled WGS sequence"/>
</dbReference>
<keyword evidence="15" id="KW-1185">Reference proteome</keyword>
<evidence type="ECO:0000256" key="12">
    <source>
        <dbReference type="RuleBase" id="RU004478"/>
    </source>
</evidence>
<dbReference type="PROSITE" id="PS01071">
    <property type="entry name" value="GRPE"/>
    <property type="match status" value="1"/>
</dbReference>
<dbReference type="PRINTS" id="PR00773">
    <property type="entry name" value="GRPEPROTEIN"/>
</dbReference>
<proteinExistence type="inferred from homology"/>
<dbReference type="InterPro" id="IPR000740">
    <property type="entry name" value="GrpE"/>
</dbReference>
<dbReference type="SUPFAM" id="SSF58014">
    <property type="entry name" value="Coiled-coil domain of nucleotide exchange factor GrpE"/>
    <property type="match status" value="1"/>
</dbReference>
<dbReference type="InterPro" id="IPR009012">
    <property type="entry name" value="GrpE_head"/>
</dbReference>
<evidence type="ECO:0000313" key="14">
    <source>
        <dbReference type="EMBL" id="PWJ38559.1"/>
    </source>
</evidence>
<evidence type="ECO:0000256" key="6">
    <source>
        <dbReference type="ARBA" id="ARBA00023186"/>
    </source>
</evidence>
<evidence type="ECO:0000256" key="8">
    <source>
        <dbReference type="ARBA" id="ARBA00072274"/>
    </source>
</evidence>
<dbReference type="HAMAP" id="MF_01151">
    <property type="entry name" value="GrpE"/>
    <property type="match status" value="1"/>
</dbReference>
<dbReference type="GO" id="GO:0051087">
    <property type="term" value="F:protein-folding chaperone binding"/>
    <property type="evidence" value="ECO:0007669"/>
    <property type="project" value="InterPro"/>
</dbReference>
<evidence type="ECO:0000256" key="5">
    <source>
        <dbReference type="ARBA" id="ARBA00023016"/>
    </source>
</evidence>
<comment type="caution">
    <text evidence="14">The sequence shown here is derived from an EMBL/GenBank/DDBJ whole genome shotgun (WGS) entry which is preliminary data.</text>
</comment>
<dbReference type="GO" id="GO:0051082">
    <property type="term" value="F:unfolded protein binding"/>
    <property type="evidence" value="ECO:0007669"/>
    <property type="project" value="TreeGrafter"/>
</dbReference>
<dbReference type="FunFam" id="2.30.22.10:FF:000001">
    <property type="entry name" value="Protein GrpE"/>
    <property type="match status" value="1"/>
</dbReference>
<keyword evidence="4 10" id="KW-0963">Cytoplasm</keyword>